<dbReference type="InterPro" id="IPR019452">
    <property type="entry name" value="VPS39/TGF_beta_rcpt-assoc_1"/>
</dbReference>
<comment type="caution">
    <text evidence="7">The sequence shown here is derived from an EMBL/GenBank/DDBJ whole genome shotgun (WGS) entry which is preliminary data.</text>
</comment>
<dbReference type="GO" id="GO:0034058">
    <property type="term" value="P:endosomal vesicle fusion"/>
    <property type="evidence" value="ECO:0007669"/>
    <property type="project" value="TreeGrafter"/>
</dbReference>
<organism evidence="7 8">
    <name type="scientific">Sphagnurus paluster</name>
    <dbReference type="NCBI Taxonomy" id="117069"/>
    <lineage>
        <taxon>Eukaryota</taxon>
        <taxon>Fungi</taxon>
        <taxon>Dikarya</taxon>
        <taxon>Basidiomycota</taxon>
        <taxon>Agaricomycotina</taxon>
        <taxon>Agaricomycetes</taxon>
        <taxon>Agaricomycetidae</taxon>
        <taxon>Agaricales</taxon>
        <taxon>Tricholomatineae</taxon>
        <taxon>Lyophyllaceae</taxon>
        <taxon>Sphagnurus</taxon>
    </lineage>
</organism>
<dbReference type="GO" id="GO:0006886">
    <property type="term" value="P:intracellular protein transport"/>
    <property type="evidence" value="ECO:0007669"/>
    <property type="project" value="UniProtKB-UniRule"/>
</dbReference>
<evidence type="ECO:0000256" key="4">
    <source>
        <dbReference type="PROSITE-ProRule" id="PRU01006"/>
    </source>
</evidence>
<dbReference type="GO" id="GO:0006914">
    <property type="term" value="P:autophagy"/>
    <property type="evidence" value="ECO:0007669"/>
    <property type="project" value="TreeGrafter"/>
</dbReference>
<feature type="region of interest" description="Disordered" evidence="5">
    <location>
        <begin position="505"/>
        <end position="546"/>
    </location>
</feature>
<feature type="domain" description="CNH" evidence="6">
    <location>
        <begin position="15"/>
        <end position="341"/>
    </location>
</feature>
<dbReference type="InterPro" id="IPR000547">
    <property type="entry name" value="Clathrin_H-chain/VPS_repeat"/>
</dbReference>
<dbReference type="InterPro" id="IPR032914">
    <property type="entry name" value="Vam6/VPS39/TRAP1"/>
</dbReference>
<sequence>MAPFLYPSPVVSSFKEKIDAITVQGDRLYIGTATGNLHIYGTQELSDESRGMTLLEVKKNLTRRSIEQLGFIGDVDCLVILSEATVTLLPLPTLSPPTPLVKAKAAFSFAVHSVVQRIVPEARNEFTTDAEFKQPNPIPSVLTQLMVGCRRKVVIYSWRDKQAQEVKEAPLPHSARIISFLDHDTACFAYSPTEYAIFTISTMTAVDISTPLPVTSSTGATAMGALTGLTGYMTLGLGTKPKPACIGISDKEALVAKDCEGLMIGPDAKMSRPSPIEWPAAPEELAYMKPYIFSVLPAGSVPIQSTETTMAGAAPSTTSLIPTSVVQIRSSLSLQTTQNIPLPFPSASNPYLSGSSTLGSANATIRLMTTSPAGKSPLYLVTTPTDRTAAAADGSTIWQCNMRPWEEQIHELVQDGQYADALALLDIIDETVLPDKDTRKTRIRALNAVSDYRDGKFDQAIDTFIELDYNPAKIVALYPEQIAGRLSVHSDEWIPLYGGPAPAPILADSASTGETISDKNPDEEIQEKSSSTEEQTDGGPVASESIRGRIGTGLSAILRSAPVKEEVRASSLGGKPKRPVPGIYNHQRSVETLVRYLSDRRPKLGAALEALQITPQNQSHKTAPLSETSTEELFSLPNAPLSALTPEQLLRCAQIVDTALYKSYLVIRPSLLGPLCRVSNWCEVEEVEEDLRSRQKFAELIDLYKGKKMHAKALALLRQLGEKEEDVEDKLMPSIQYLQKLGSEHLKQIFESSRWIFATDPDMAFEIFTSEDVELPRQQVSDFLVGIDPKISARFLEYIINERFEKTPAFHDRLAELYLSMTLSAKKRNDEHTRHDIYNKLLHFVSSNEYYSVDRLYGALSSTDLYEARAILLGRLGRHDQALELYVYRMHDYRKAEDYCKRVYQPGTETSAVFLTLLRIYLRPTVNTTTDLLTPALDLISRHNPRLDAVETLQLLPPLVKAQDVRGFLIEALRAPIFDTSVIRHISKARNDQLSRRLMALQTKRVKVTDSRMCVLSIHRHVVSIDGLHLDARSVISESAIA</sequence>
<evidence type="ECO:0000259" key="6">
    <source>
        <dbReference type="PROSITE" id="PS50219"/>
    </source>
</evidence>
<dbReference type="Pfam" id="PF10366">
    <property type="entry name" value="Vps39_1"/>
    <property type="match status" value="1"/>
</dbReference>
<evidence type="ECO:0000256" key="3">
    <source>
        <dbReference type="ARBA" id="ARBA00038201"/>
    </source>
</evidence>
<feature type="compositionally biased region" description="Basic and acidic residues" evidence="5">
    <location>
        <begin position="516"/>
        <end position="531"/>
    </location>
</feature>
<accession>A0A9P7KKG9</accession>
<dbReference type="EMBL" id="JABCKI010000041">
    <property type="protein sequence ID" value="KAG5653638.1"/>
    <property type="molecule type" value="Genomic_DNA"/>
</dbReference>
<dbReference type="Proteomes" id="UP000717328">
    <property type="component" value="Unassembled WGS sequence"/>
</dbReference>
<reference evidence="7" key="2">
    <citation type="submission" date="2021-10" db="EMBL/GenBank/DDBJ databases">
        <title>Phylogenomics reveals ancestral predisposition of the termite-cultivated fungus Termitomyces towards a domesticated lifestyle.</title>
        <authorList>
            <person name="Auxier B."/>
            <person name="Grum-Grzhimaylo A."/>
            <person name="Cardenas M.E."/>
            <person name="Lodge J.D."/>
            <person name="Laessoe T."/>
            <person name="Pedersen O."/>
            <person name="Smith M.E."/>
            <person name="Kuyper T.W."/>
            <person name="Franco-Molano E.A."/>
            <person name="Baroni T.J."/>
            <person name="Aanen D.K."/>
        </authorList>
    </citation>
    <scope>NUCLEOTIDE SEQUENCE</scope>
    <source>
        <strain evidence="7">D49</strain>
    </source>
</reference>
<dbReference type="Pfam" id="PF00780">
    <property type="entry name" value="CNH"/>
    <property type="match status" value="1"/>
</dbReference>
<proteinExistence type="inferred from homology"/>
<dbReference type="PANTHER" id="PTHR12894">
    <property type="entry name" value="CNH DOMAIN CONTAINING"/>
    <property type="match status" value="1"/>
</dbReference>
<keyword evidence="8" id="KW-1185">Reference proteome</keyword>
<reference evidence="7" key="1">
    <citation type="submission" date="2021-02" db="EMBL/GenBank/DDBJ databases">
        <authorList>
            <person name="Nieuwenhuis M."/>
            <person name="Van De Peppel L.J.J."/>
        </authorList>
    </citation>
    <scope>NUCLEOTIDE SEQUENCE</scope>
    <source>
        <strain evidence="7">D49</strain>
    </source>
</reference>
<comment type="similarity">
    <text evidence="3">Belongs to the VAM6/VPS39 family.</text>
</comment>
<dbReference type="GO" id="GO:0012505">
    <property type="term" value="C:endomembrane system"/>
    <property type="evidence" value="ECO:0007669"/>
    <property type="project" value="UniProtKB-SubCell"/>
</dbReference>
<evidence type="ECO:0000256" key="5">
    <source>
        <dbReference type="SAM" id="MobiDB-lite"/>
    </source>
</evidence>
<evidence type="ECO:0000256" key="1">
    <source>
        <dbReference type="ARBA" id="ARBA00004184"/>
    </source>
</evidence>
<keyword evidence="2" id="KW-0472">Membrane</keyword>
<evidence type="ECO:0000256" key="2">
    <source>
        <dbReference type="ARBA" id="ARBA00023136"/>
    </source>
</evidence>
<dbReference type="GO" id="GO:0000329">
    <property type="term" value="C:fungal-type vacuole membrane"/>
    <property type="evidence" value="ECO:0007669"/>
    <property type="project" value="TreeGrafter"/>
</dbReference>
<protein>
    <recommendedName>
        <fullName evidence="6">CNH domain-containing protein</fullName>
    </recommendedName>
</protein>
<feature type="repeat" description="CHCR" evidence="4">
    <location>
        <begin position="767"/>
        <end position="926"/>
    </location>
</feature>
<dbReference type="PANTHER" id="PTHR12894:SF49">
    <property type="entry name" value="VAM6_VPS39-LIKE PROTEIN"/>
    <property type="match status" value="1"/>
</dbReference>
<dbReference type="PROSITE" id="PS50219">
    <property type="entry name" value="CNH"/>
    <property type="match status" value="1"/>
</dbReference>
<evidence type="ECO:0000313" key="8">
    <source>
        <dbReference type="Proteomes" id="UP000717328"/>
    </source>
</evidence>
<dbReference type="PROSITE" id="PS50236">
    <property type="entry name" value="CHCR"/>
    <property type="match status" value="1"/>
</dbReference>
<comment type="subcellular location">
    <subcellularLocation>
        <location evidence="1">Endomembrane system</location>
        <topology evidence="1">Peripheral membrane protein</topology>
    </subcellularLocation>
</comment>
<evidence type="ECO:0000313" key="7">
    <source>
        <dbReference type="EMBL" id="KAG5653638.1"/>
    </source>
</evidence>
<gene>
    <name evidence="7" type="ORF">H0H81_011740</name>
</gene>
<dbReference type="OrthoDB" id="5325112at2759"/>
<dbReference type="InterPro" id="IPR001180">
    <property type="entry name" value="CNH_dom"/>
</dbReference>
<dbReference type="AlphaFoldDB" id="A0A9P7KKG9"/>
<name>A0A9P7KKG9_9AGAR</name>